<dbReference type="InterPro" id="IPR000601">
    <property type="entry name" value="PKD_dom"/>
</dbReference>
<proteinExistence type="predicted"/>
<gene>
    <name evidence="2" type="ORF">SAMN05444362_1362</name>
</gene>
<dbReference type="STRING" id="1346286.SAMN05444362_1362"/>
<dbReference type="Proteomes" id="UP000184480">
    <property type="component" value="Unassembled WGS sequence"/>
</dbReference>
<protein>
    <recommendedName>
        <fullName evidence="1">PKD domain-containing protein</fullName>
    </recommendedName>
</protein>
<sequence>MKKIIILFVFGILLIPDILAQKETAHWHFGKKAGLNFINTQTLTSTALTGGVTLNEMPTLETGFLTTDEGCFTISDKNGNLLMASDGSTVYGKTGNVLISNLGGNNTSTQSGIVCPAPGYPGRYYVFGFYRGGSYAVIEFDSNQNGTVIQTPVALPVQGVQEQITAVRHSNKTDYWILYRNNNNSTTGSIVALLLSSEGLSASPVTSTVPSIIGRFGYMKTSPNGKYLAWNMGDDEESNAASSYGVAEFDASTGIVSNPKSVSGYITYTPWANYGVEFSIDSKNVFFSVWGVDDYGLGYEDFGSFDRYAFGVWAANIESFKTAANPKTTLRKIGNVCENIQLQSDGRIYGTVSGGNRDGRYSLFVIPDPTDDINSIQLLEFENVFYANYRPIAGLPTFMASFFDMTGEEPKSFVCAGNDFHYAVEVSLAGTSLDPVKLVWDYGDGSSATEQAISSGVTTYKQVHSYPSGGNYTITVTPYRADNTALSAITIPVNAVECSFRTNRMIRHDMLNASTKAVNR</sequence>
<dbReference type="EMBL" id="FQUC01000036">
    <property type="protein sequence ID" value="SHG47737.1"/>
    <property type="molecule type" value="Genomic_DNA"/>
</dbReference>
<organism evidence="2 3">
    <name type="scientific">Dysgonomonas macrotermitis</name>
    <dbReference type="NCBI Taxonomy" id="1346286"/>
    <lineage>
        <taxon>Bacteria</taxon>
        <taxon>Pseudomonadati</taxon>
        <taxon>Bacteroidota</taxon>
        <taxon>Bacteroidia</taxon>
        <taxon>Bacteroidales</taxon>
        <taxon>Dysgonomonadaceae</taxon>
        <taxon>Dysgonomonas</taxon>
    </lineage>
</organism>
<name>A0A1M5K4J6_9BACT</name>
<dbReference type="RefSeq" id="WP_139262135.1">
    <property type="nucleotide sequence ID" value="NZ_BBXL01000051.1"/>
</dbReference>
<evidence type="ECO:0000313" key="2">
    <source>
        <dbReference type="EMBL" id="SHG47737.1"/>
    </source>
</evidence>
<dbReference type="AlphaFoldDB" id="A0A1M5K4J6"/>
<feature type="domain" description="PKD" evidence="1">
    <location>
        <begin position="434"/>
        <end position="477"/>
    </location>
</feature>
<reference evidence="3" key="1">
    <citation type="submission" date="2016-11" db="EMBL/GenBank/DDBJ databases">
        <authorList>
            <person name="Varghese N."/>
            <person name="Submissions S."/>
        </authorList>
    </citation>
    <scope>NUCLEOTIDE SEQUENCE [LARGE SCALE GENOMIC DNA]</scope>
    <source>
        <strain evidence="3">DSM 27370</strain>
    </source>
</reference>
<accession>A0A1M5K4J6</accession>
<keyword evidence="3" id="KW-1185">Reference proteome</keyword>
<evidence type="ECO:0000313" key="3">
    <source>
        <dbReference type="Proteomes" id="UP000184480"/>
    </source>
</evidence>
<dbReference type="SUPFAM" id="SSF49299">
    <property type="entry name" value="PKD domain"/>
    <property type="match status" value="1"/>
</dbReference>
<dbReference type="InterPro" id="IPR013783">
    <property type="entry name" value="Ig-like_fold"/>
</dbReference>
<evidence type="ECO:0000259" key="1">
    <source>
        <dbReference type="PROSITE" id="PS50093"/>
    </source>
</evidence>
<dbReference type="OrthoDB" id="993841at2"/>
<dbReference type="InterPro" id="IPR035986">
    <property type="entry name" value="PKD_dom_sf"/>
</dbReference>
<dbReference type="SUPFAM" id="SSF82171">
    <property type="entry name" value="DPP6 N-terminal domain-like"/>
    <property type="match status" value="1"/>
</dbReference>
<dbReference type="PROSITE" id="PS50093">
    <property type="entry name" value="PKD"/>
    <property type="match status" value="1"/>
</dbReference>
<dbReference type="Gene3D" id="2.60.40.10">
    <property type="entry name" value="Immunoglobulins"/>
    <property type="match status" value="1"/>
</dbReference>